<dbReference type="Pfam" id="PF06718">
    <property type="entry name" value="DUF1203"/>
    <property type="match status" value="1"/>
</dbReference>
<sequence length="155" mass="16948">MPTYRVSGLDPEPFKPLFGLSDEELASRGAFRMTVSSPTFPCRVSLTDRAIGETVLLLNHVSHDVANPYRASHAIFVTEGEDEAAEYVDEVPPVFEKRVLSLRGFDADGMMADAVLTQPGEADAGIRKLFENPDIVSIHAHNATRGCFSAKIERA</sequence>
<name>A0ABS9VLJ3_9SPHN</name>
<dbReference type="EMBL" id="JAKZHW010000001">
    <property type="protein sequence ID" value="MCH8615840.1"/>
    <property type="molecule type" value="Genomic_DNA"/>
</dbReference>
<organism evidence="1 2">
    <name type="scientific">Sphingomonas telluris</name>
    <dbReference type="NCBI Taxonomy" id="2907998"/>
    <lineage>
        <taxon>Bacteria</taxon>
        <taxon>Pseudomonadati</taxon>
        <taxon>Pseudomonadota</taxon>
        <taxon>Alphaproteobacteria</taxon>
        <taxon>Sphingomonadales</taxon>
        <taxon>Sphingomonadaceae</taxon>
        <taxon>Sphingomonas</taxon>
    </lineage>
</organism>
<reference evidence="1 2" key="1">
    <citation type="submission" date="2022-03" db="EMBL/GenBank/DDBJ databases">
        <authorList>
            <person name="Jo J.-H."/>
            <person name="Im W.-T."/>
        </authorList>
    </citation>
    <scope>NUCLEOTIDE SEQUENCE [LARGE SCALE GENOMIC DNA]</scope>
    <source>
        <strain evidence="1 2">SM33</strain>
    </source>
</reference>
<proteinExistence type="predicted"/>
<dbReference type="InterPro" id="IPR009593">
    <property type="entry name" value="DUF1203"/>
</dbReference>
<gene>
    <name evidence="1" type="ORF">LZ016_06970</name>
</gene>
<dbReference type="RefSeq" id="WP_241446676.1">
    <property type="nucleotide sequence ID" value="NZ_JAKZHW010000001.1"/>
</dbReference>
<dbReference type="Proteomes" id="UP001203058">
    <property type="component" value="Unassembled WGS sequence"/>
</dbReference>
<dbReference type="PIRSF" id="PIRSF034110">
    <property type="entry name" value="DUF1203"/>
    <property type="match status" value="1"/>
</dbReference>
<keyword evidence="2" id="KW-1185">Reference proteome</keyword>
<comment type="caution">
    <text evidence="1">The sequence shown here is derived from an EMBL/GenBank/DDBJ whole genome shotgun (WGS) entry which is preliminary data.</text>
</comment>
<accession>A0ABS9VLJ3</accession>
<evidence type="ECO:0000313" key="1">
    <source>
        <dbReference type="EMBL" id="MCH8615840.1"/>
    </source>
</evidence>
<evidence type="ECO:0000313" key="2">
    <source>
        <dbReference type="Proteomes" id="UP001203058"/>
    </source>
</evidence>
<protein>
    <submittedName>
        <fullName evidence="1">DUF1203 domain-containing protein</fullName>
    </submittedName>
</protein>